<proteinExistence type="predicted"/>
<keyword evidence="2" id="KW-1185">Reference proteome</keyword>
<evidence type="ECO:0000313" key="1">
    <source>
        <dbReference type="EMBL" id="CAG8664624.1"/>
    </source>
</evidence>
<gene>
    <name evidence="1" type="ORF">DERYTH_LOCUS10894</name>
</gene>
<comment type="caution">
    <text evidence="1">The sequence shown here is derived from an EMBL/GenBank/DDBJ whole genome shotgun (WGS) entry which is preliminary data.</text>
</comment>
<organism evidence="1 2">
    <name type="scientific">Dentiscutata erythropus</name>
    <dbReference type="NCBI Taxonomy" id="1348616"/>
    <lineage>
        <taxon>Eukaryota</taxon>
        <taxon>Fungi</taxon>
        <taxon>Fungi incertae sedis</taxon>
        <taxon>Mucoromycota</taxon>
        <taxon>Glomeromycotina</taxon>
        <taxon>Glomeromycetes</taxon>
        <taxon>Diversisporales</taxon>
        <taxon>Gigasporaceae</taxon>
        <taxon>Dentiscutata</taxon>
    </lineage>
</organism>
<dbReference type="Proteomes" id="UP000789405">
    <property type="component" value="Unassembled WGS sequence"/>
</dbReference>
<dbReference type="AlphaFoldDB" id="A0A9N9E551"/>
<sequence length="101" mass="11111">MTFSRLCAIGDEFVISNTIAGYACSSLQVVNSEFSDLIALSCRCCNSVMEGYCPSFIKPPPTKIQPVSSRDYSVTEKIALEKEIDQLLLQDVIETLPKDSP</sequence>
<reference evidence="1" key="1">
    <citation type="submission" date="2021-06" db="EMBL/GenBank/DDBJ databases">
        <authorList>
            <person name="Kallberg Y."/>
            <person name="Tangrot J."/>
            <person name="Rosling A."/>
        </authorList>
    </citation>
    <scope>NUCLEOTIDE SEQUENCE</scope>
    <source>
        <strain evidence="1">MA453B</strain>
    </source>
</reference>
<dbReference type="PROSITE" id="PS51257">
    <property type="entry name" value="PROKAR_LIPOPROTEIN"/>
    <property type="match status" value="1"/>
</dbReference>
<name>A0A9N9E551_9GLOM</name>
<evidence type="ECO:0000313" key="2">
    <source>
        <dbReference type="Proteomes" id="UP000789405"/>
    </source>
</evidence>
<dbReference type="EMBL" id="CAJVPY010006538">
    <property type="protein sequence ID" value="CAG8664624.1"/>
    <property type="molecule type" value="Genomic_DNA"/>
</dbReference>
<protein>
    <submittedName>
        <fullName evidence="1">14591_t:CDS:1</fullName>
    </submittedName>
</protein>
<feature type="non-terminal residue" evidence="1">
    <location>
        <position position="101"/>
    </location>
</feature>
<accession>A0A9N9E551</accession>